<dbReference type="KEGG" id="vg:28802330"/>
<gene>
    <name evidence="1" type="ORF">Stau2_117</name>
</gene>
<dbReference type="RefSeq" id="YP_009275874.1">
    <property type="nucleotide sequence ID" value="NC_030933.1"/>
</dbReference>
<name>A0A0U1ZWH0_9CAUD</name>
<dbReference type="Proteomes" id="UP000207597">
    <property type="component" value="Segment"/>
</dbReference>
<dbReference type="EMBL" id="KP881332">
    <property type="protein sequence ID" value="AKA61368.1"/>
    <property type="molecule type" value="Genomic_DNA"/>
</dbReference>
<evidence type="ECO:0000313" key="2">
    <source>
        <dbReference type="Proteomes" id="UP000207597"/>
    </source>
</evidence>
<protein>
    <submittedName>
        <fullName evidence="1">Uncharacterized protein</fullName>
    </submittedName>
</protein>
<proteinExistence type="predicted"/>
<reference evidence="1 2" key="1">
    <citation type="journal article" date="2016" name="Virus Genes">
        <title>Genomic analysis of Staphylococcus phage Stau2 isolated from medical specimen.</title>
        <authorList>
            <person name="Hsieh S.E."/>
            <person name="Tseng Y.H."/>
            <person name="Lo H.H."/>
            <person name="Chen S.T."/>
            <person name="Wu C.N."/>
        </authorList>
    </citation>
    <scope>NUCLEOTIDE SEQUENCE [LARGE SCALE GENOMIC DNA]</scope>
</reference>
<keyword evidence="2" id="KW-1185">Reference proteome</keyword>
<organism evidence="1 2">
    <name type="scientific">Staphylococcus phage Stau2</name>
    <dbReference type="NCBI Taxonomy" id="1200862"/>
    <lineage>
        <taxon>Viruses</taxon>
        <taxon>Duplodnaviria</taxon>
        <taxon>Heunggongvirae</taxon>
        <taxon>Uroviricota</taxon>
        <taxon>Caudoviricetes</taxon>
        <taxon>Herelleviridae</taxon>
        <taxon>Twortvirinae</taxon>
        <taxon>Silviavirus</taxon>
        <taxon>Silviavirus stau2</taxon>
    </lineage>
</organism>
<evidence type="ECO:0000313" key="1">
    <source>
        <dbReference type="EMBL" id="AKA61368.1"/>
    </source>
</evidence>
<accession>A0A0U1ZWH0</accession>
<dbReference type="GeneID" id="28802330"/>
<sequence>MKGLIIMCLKDLIEDYINQDKEIIITVTSTKVIIEADYDVICLPKSKIDIDDLKAYVYGFNRFNIEQIVLKGVE</sequence>